<sequence length="518" mass="56135">MRLTQALRRAVQQRPAAIASHCNGRSTRFDTLLDRVQRLAGGLRDLGIQTGEPVAMLALNSDRYLEFYLAVPWLGARCVPLNFRWSVEEVIYALRDSQATAIVLDDSFAAHADALRAACPTLKALLFSGDGECPAGMVGWDALIERSAPTDEANGGDDELYGVFYTGGTTGAPKGVLLTHRNLTMSALGLMAEGPFAENCIGLHAAPMFHLADMMMTCCLLLRGGTHVMLSAFKPDVLLDIVQRHAITELLLVPAMMQAVVDHPDFSRYQTHSVRNLLYGASPASEALIDRATAAFANTAFYQVYGMTELAATATTLPPSEHRAATRTPGRLRSAGRSFSHVLIRVVDGQGQDLPHGRVGEIIVRGPNVMRGYLNQPKASDDALAGGWMHTGDMGYLDEQGYLYIVDRLKDMIISGGENVYCAEVENALARHPAIAACAVIGVPSAEWGETVHAVIVLKPGAELDLASLQQHCRELIAGYKCPRSFEVRPALPISAAGKVLKTELRKPHWEGRTRAIN</sequence>
<evidence type="ECO:0000259" key="2">
    <source>
        <dbReference type="Pfam" id="PF13193"/>
    </source>
</evidence>
<accession>A0A1M5LXH0</accession>
<dbReference type="InterPro" id="IPR050237">
    <property type="entry name" value="ATP-dep_AMP-bd_enzyme"/>
</dbReference>
<name>A0A1M5LXH0_9GAMM</name>
<dbReference type="STRING" id="490188.SAMN04488068_1153"/>
<dbReference type="Gene3D" id="3.40.50.12780">
    <property type="entry name" value="N-terminal domain of ligase-like"/>
    <property type="match status" value="1"/>
</dbReference>
<feature type="domain" description="AMP-binding enzyme C-terminal" evidence="2">
    <location>
        <begin position="424"/>
        <end position="499"/>
    </location>
</feature>
<dbReference type="SUPFAM" id="SSF56801">
    <property type="entry name" value="Acetyl-CoA synthetase-like"/>
    <property type="match status" value="1"/>
</dbReference>
<dbReference type="PANTHER" id="PTHR43767">
    <property type="entry name" value="LONG-CHAIN-FATTY-ACID--COA LIGASE"/>
    <property type="match status" value="1"/>
</dbReference>
<dbReference type="InterPro" id="IPR042099">
    <property type="entry name" value="ANL_N_sf"/>
</dbReference>
<gene>
    <name evidence="3" type="ORF">SAMN04488068_1153</name>
</gene>
<dbReference type="Pfam" id="PF00501">
    <property type="entry name" value="AMP-binding"/>
    <property type="match status" value="1"/>
</dbReference>
<reference evidence="3 4" key="1">
    <citation type="submission" date="2016-11" db="EMBL/GenBank/DDBJ databases">
        <authorList>
            <person name="Jaros S."/>
            <person name="Januszkiewicz K."/>
            <person name="Wedrychowicz H."/>
        </authorList>
    </citation>
    <scope>NUCLEOTIDE SEQUENCE [LARGE SCALE GENOMIC DNA]</scope>
    <source>
        <strain evidence="3 4">CGMCC 1.7049</strain>
    </source>
</reference>
<keyword evidence="3" id="KW-0436">Ligase</keyword>
<keyword evidence="4" id="KW-1185">Reference proteome</keyword>
<feature type="domain" description="AMP-dependent synthetase/ligase" evidence="1">
    <location>
        <begin position="8"/>
        <end position="374"/>
    </location>
</feature>
<dbReference type="GO" id="GO:0016878">
    <property type="term" value="F:acid-thiol ligase activity"/>
    <property type="evidence" value="ECO:0007669"/>
    <property type="project" value="UniProtKB-ARBA"/>
</dbReference>
<dbReference type="InterPro" id="IPR045851">
    <property type="entry name" value="AMP-bd_C_sf"/>
</dbReference>
<proteinExistence type="predicted"/>
<organism evidence="3 4">
    <name type="scientific">Hydrocarboniphaga daqingensis</name>
    <dbReference type="NCBI Taxonomy" id="490188"/>
    <lineage>
        <taxon>Bacteria</taxon>
        <taxon>Pseudomonadati</taxon>
        <taxon>Pseudomonadota</taxon>
        <taxon>Gammaproteobacteria</taxon>
        <taxon>Nevskiales</taxon>
        <taxon>Nevskiaceae</taxon>
        <taxon>Hydrocarboniphaga</taxon>
    </lineage>
</organism>
<dbReference type="EMBL" id="FQWZ01000002">
    <property type="protein sequence ID" value="SHG69802.1"/>
    <property type="molecule type" value="Genomic_DNA"/>
</dbReference>
<dbReference type="Proteomes" id="UP000199758">
    <property type="component" value="Unassembled WGS sequence"/>
</dbReference>
<dbReference type="InterPro" id="IPR025110">
    <property type="entry name" value="AMP-bd_C"/>
</dbReference>
<dbReference type="AlphaFoldDB" id="A0A1M5LXH0"/>
<dbReference type="InterPro" id="IPR020845">
    <property type="entry name" value="AMP-binding_CS"/>
</dbReference>
<dbReference type="Pfam" id="PF13193">
    <property type="entry name" value="AMP-binding_C"/>
    <property type="match status" value="1"/>
</dbReference>
<protein>
    <submittedName>
        <fullName evidence="3">Acyl-CoA synthetase (AMP-forming)/AMP-acid ligase II</fullName>
    </submittedName>
</protein>
<evidence type="ECO:0000259" key="1">
    <source>
        <dbReference type="Pfam" id="PF00501"/>
    </source>
</evidence>
<dbReference type="PROSITE" id="PS00455">
    <property type="entry name" value="AMP_BINDING"/>
    <property type="match status" value="1"/>
</dbReference>
<dbReference type="RefSeq" id="WP_072895144.1">
    <property type="nucleotide sequence ID" value="NZ_FQWZ01000002.1"/>
</dbReference>
<dbReference type="InterPro" id="IPR000873">
    <property type="entry name" value="AMP-dep_synth/lig_dom"/>
</dbReference>
<dbReference type="OrthoDB" id="9761989at2"/>
<dbReference type="Gene3D" id="3.30.300.30">
    <property type="match status" value="1"/>
</dbReference>
<dbReference type="PANTHER" id="PTHR43767:SF1">
    <property type="entry name" value="NONRIBOSOMAL PEPTIDE SYNTHASE PES1 (EUROFUNG)-RELATED"/>
    <property type="match status" value="1"/>
</dbReference>
<dbReference type="NCBIfam" id="NF004837">
    <property type="entry name" value="PRK06187.1"/>
    <property type="match status" value="1"/>
</dbReference>
<evidence type="ECO:0000313" key="3">
    <source>
        <dbReference type="EMBL" id="SHG69802.1"/>
    </source>
</evidence>
<evidence type="ECO:0000313" key="4">
    <source>
        <dbReference type="Proteomes" id="UP000199758"/>
    </source>
</evidence>